<dbReference type="PROSITE" id="PS50010">
    <property type="entry name" value="DH_2"/>
    <property type="match status" value="1"/>
</dbReference>
<dbReference type="PANTHER" id="PTHR45924:SF2">
    <property type="entry name" value="FI17866P1"/>
    <property type="match status" value="1"/>
</dbReference>
<feature type="region of interest" description="Disordered" evidence="2">
    <location>
        <begin position="988"/>
        <end position="1013"/>
    </location>
</feature>
<dbReference type="PROSITE" id="PS51257">
    <property type="entry name" value="PROKAR_LIPOPROTEIN"/>
    <property type="match status" value="1"/>
</dbReference>
<accession>A0AAF3FRR7</accession>
<organism evidence="5 6">
    <name type="scientific">Mesorhabditis belari</name>
    <dbReference type="NCBI Taxonomy" id="2138241"/>
    <lineage>
        <taxon>Eukaryota</taxon>
        <taxon>Metazoa</taxon>
        <taxon>Ecdysozoa</taxon>
        <taxon>Nematoda</taxon>
        <taxon>Chromadorea</taxon>
        <taxon>Rhabditida</taxon>
        <taxon>Rhabditina</taxon>
        <taxon>Rhabditomorpha</taxon>
        <taxon>Rhabditoidea</taxon>
        <taxon>Rhabditidae</taxon>
        <taxon>Mesorhabditinae</taxon>
        <taxon>Mesorhabditis</taxon>
    </lineage>
</organism>
<dbReference type="Gene3D" id="2.30.29.30">
    <property type="entry name" value="Pleckstrin-homology domain (PH domain)/Phosphotyrosine-binding domain (PTB)"/>
    <property type="match status" value="1"/>
</dbReference>
<dbReference type="CDD" id="cd13243">
    <property type="entry name" value="PH_PLEKHG1_G2_G3"/>
    <property type="match status" value="1"/>
</dbReference>
<dbReference type="SMART" id="SM00325">
    <property type="entry name" value="RhoGEF"/>
    <property type="match status" value="1"/>
</dbReference>
<dbReference type="SUPFAM" id="SSF50729">
    <property type="entry name" value="PH domain-like"/>
    <property type="match status" value="1"/>
</dbReference>
<proteinExistence type="predicted"/>
<dbReference type="PANTHER" id="PTHR45924">
    <property type="entry name" value="FI17866P1"/>
    <property type="match status" value="1"/>
</dbReference>
<dbReference type="InterPro" id="IPR001849">
    <property type="entry name" value="PH_domain"/>
</dbReference>
<dbReference type="CDD" id="cd00160">
    <property type="entry name" value="RhoGEF"/>
    <property type="match status" value="1"/>
</dbReference>
<evidence type="ECO:0000313" key="6">
    <source>
        <dbReference type="WBParaSite" id="MBELARI_LOCUS9850.1"/>
    </source>
</evidence>
<dbReference type="InterPro" id="IPR043324">
    <property type="entry name" value="PH_PLEKHG1_G2_G3"/>
</dbReference>
<evidence type="ECO:0000259" key="4">
    <source>
        <dbReference type="PROSITE" id="PS50010"/>
    </source>
</evidence>
<dbReference type="InterPro" id="IPR055251">
    <property type="entry name" value="SOS1_NGEF_PH"/>
</dbReference>
<dbReference type="Pfam" id="PF00621">
    <property type="entry name" value="RhoGEF"/>
    <property type="match status" value="1"/>
</dbReference>
<dbReference type="Pfam" id="PF22697">
    <property type="entry name" value="SOS1_NGEF_PH"/>
    <property type="match status" value="1"/>
</dbReference>
<feature type="domain" description="PH" evidence="3">
    <location>
        <begin position="556"/>
        <end position="655"/>
    </location>
</feature>
<evidence type="ECO:0000256" key="2">
    <source>
        <dbReference type="SAM" id="MobiDB-lite"/>
    </source>
</evidence>
<keyword evidence="5" id="KW-1185">Reference proteome</keyword>
<dbReference type="AlphaFoldDB" id="A0AAF3FRR7"/>
<dbReference type="SUPFAM" id="SSF48065">
    <property type="entry name" value="DBL homology domain (DH-domain)"/>
    <property type="match status" value="1"/>
</dbReference>
<dbReference type="InterPro" id="IPR000219">
    <property type="entry name" value="DH_dom"/>
</dbReference>
<feature type="compositionally biased region" description="Basic and acidic residues" evidence="2">
    <location>
        <begin position="710"/>
        <end position="722"/>
    </location>
</feature>
<feature type="region of interest" description="Disordered" evidence="2">
    <location>
        <begin position="258"/>
        <end position="318"/>
    </location>
</feature>
<dbReference type="Proteomes" id="UP000887575">
    <property type="component" value="Unassembled WGS sequence"/>
</dbReference>
<protein>
    <recommendedName>
        <fullName evidence="7">Pleckstrin homology domain-containing family G member 1</fullName>
    </recommendedName>
</protein>
<feature type="domain" description="DH" evidence="4">
    <location>
        <begin position="344"/>
        <end position="528"/>
    </location>
</feature>
<dbReference type="GO" id="GO:0031267">
    <property type="term" value="F:small GTPase binding"/>
    <property type="evidence" value="ECO:0007669"/>
    <property type="project" value="TreeGrafter"/>
</dbReference>
<feature type="region of interest" description="Disordered" evidence="2">
    <location>
        <begin position="953"/>
        <end position="975"/>
    </location>
</feature>
<dbReference type="InterPro" id="IPR035899">
    <property type="entry name" value="DBL_dom_sf"/>
</dbReference>
<dbReference type="GO" id="GO:0005085">
    <property type="term" value="F:guanyl-nucleotide exchange factor activity"/>
    <property type="evidence" value="ECO:0007669"/>
    <property type="project" value="InterPro"/>
</dbReference>
<evidence type="ECO:0008006" key="7">
    <source>
        <dbReference type="Google" id="ProtNLM"/>
    </source>
</evidence>
<evidence type="ECO:0000256" key="1">
    <source>
        <dbReference type="ARBA" id="ARBA00022553"/>
    </source>
</evidence>
<name>A0AAF3FRR7_9BILA</name>
<sequence>MRRHPLTKRQWNSTVSMAGCSHFPESQFLDDYVANFDDFRAQLHRIRLDCEKLQRMDWLLGRGGGDIGTHHREVAGTLPRRGFVLLTGVRHLRSDFSSSLSSLSRRNSNDSDYENDREDERKTIDEDFSEMSQISSSTCSRMDVSLTLSEGSTVTMTDDVTEAATIDSSSTLGAPSTLRRRRSFQPKRPYRICDPNESQYWLQMHAASEMKNNKPPTNSRLLRRWSTRDKKELTISPSPRPPPFPQQVDVMNESMTNNNNNSNGIVHHHATSNHNNVNNNNSTVSQSDSRLSFASSSTGYSSARSSLRSTEGTDEDHHDLLFSPASSMSEVRRRALQSNGGLNRLQMIASELIETERTYVNDLWQVIQGYLNYLVDTRDSLDLTVDEVSHTFGCIEKIFQLNRRLYVRLDEAELDCLRISKCFIDFAGSFDDYVTYCTNYQKMLSTLSSISTRPIVTEALQRRQQQLGHSLPLSSYLLKPVQRILKYHLFIEHILKELTAIGVPNEELKVVKKALEVMTTQASRINEEKKRVEHQERVHQLHAQIGRWKSNEPTSDLAAYGELLLEASFRVSGSKATRLLFLFEEMLLIVKQKGTQYVCKDYIMCSNLMLNEVVSEDPLAFQVLSFDNPRSQYIFAANSTDQKRQWMQELKRMVLDHYEVAIPEETKRLMLSMDHTQPKVTFGRPEFAEVSAKNHRKFPKYLEKRRKSVERKEKEERQREESPANANRRRRSLSASRLMIETLPPCPTDRIAGKVEGCTCPHQASTSSARLSSEPVTPRQRLFETKKSRHHGSTIGLPRHDRQAVKSLPDSVIDSCCDEQLCTCSKKPRPLGFRECSPSNTSSADIEATFADLYKSLTMLGVENVSEEKKRKNDTNGRNDWSDSHQFSPLHPPIIPVVRHRRVCLTATPCDTAAATRRLDDLVKKYSHHEATEPAVKMRSKSLTRLDQLVRTMGSDDEDTSRSGTLRANSPKAMTHQGYLERAISPQLSRCHSPPSRPQLIRPSTAVDPRLLSPDAGPLERWQLKRLMQMGPAPPIPDRKTPSLELRRNGRLISSTTSARQRTPLTVEQIRQMGGTTQMIDEPPFLMGDSQLGVVREMVRQLEGQH</sequence>
<feature type="region of interest" description="Disordered" evidence="2">
    <location>
        <begin position="100"/>
        <end position="123"/>
    </location>
</feature>
<feature type="region of interest" description="Disordered" evidence="2">
    <location>
        <begin position="698"/>
        <end position="735"/>
    </location>
</feature>
<dbReference type="PROSITE" id="PS50003">
    <property type="entry name" value="PH_DOMAIN"/>
    <property type="match status" value="1"/>
</dbReference>
<dbReference type="Gene3D" id="1.20.900.10">
    <property type="entry name" value="Dbl homology (DH) domain"/>
    <property type="match status" value="1"/>
</dbReference>
<dbReference type="WBParaSite" id="MBELARI_LOCUS9850.1">
    <property type="protein sequence ID" value="MBELARI_LOCUS9850.1"/>
    <property type="gene ID" value="MBELARI_LOCUS9850"/>
</dbReference>
<evidence type="ECO:0000313" key="5">
    <source>
        <dbReference type="Proteomes" id="UP000887575"/>
    </source>
</evidence>
<keyword evidence="1" id="KW-0597">Phosphoprotein</keyword>
<dbReference type="SMART" id="SM00233">
    <property type="entry name" value="PH"/>
    <property type="match status" value="1"/>
</dbReference>
<reference evidence="6" key="1">
    <citation type="submission" date="2024-02" db="UniProtKB">
        <authorList>
            <consortium name="WormBaseParasite"/>
        </authorList>
    </citation>
    <scope>IDENTIFICATION</scope>
</reference>
<feature type="compositionally biased region" description="Low complexity" evidence="2">
    <location>
        <begin position="272"/>
        <end position="310"/>
    </location>
</feature>
<dbReference type="InterPro" id="IPR011993">
    <property type="entry name" value="PH-like_dom_sf"/>
</dbReference>
<evidence type="ECO:0000259" key="3">
    <source>
        <dbReference type="PROSITE" id="PS50003"/>
    </source>
</evidence>
<feature type="region of interest" description="Disordered" evidence="2">
    <location>
        <begin position="865"/>
        <end position="887"/>
    </location>
</feature>
<feature type="compositionally biased region" description="Basic residues" evidence="2">
    <location>
        <begin position="698"/>
        <end position="709"/>
    </location>
</feature>
<feature type="compositionally biased region" description="Basic and acidic residues" evidence="2">
    <location>
        <begin position="866"/>
        <end position="883"/>
    </location>
</feature>